<feature type="domain" description="RRM" evidence="8">
    <location>
        <begin position="102"/>
        <end position="173"/>
    </location>
</feature>
<dbReference type="Gene3D" id="3.30.70.330">
    <property type="match status" value="2"/>
</dbReference>
<dbReference type="EMBL" id="HBEY01006807">
    <property type="protein sequence ID" value="CAD8600002.1"/>
    <property type="molecule type" value="Transcribed_RNA"/>
</dbReference>
<dbReference type="InterPro" id="IPR012677">
    <property type="entry name" value="Nucleotide-bd_a/b_plait_sf"/>
</dbReference>
<keyword evidence="3" id="KW-0677">Repeat</keyword>
<evidence type="ECO:0000256" key="5">
    <source>
        <dbReference type="ARBA" id="ARBA00023242"/>
    </source>
</evidence>
<dbReference type="PANTHER" id="PTHR23003">
    <property type="entry name" value="RNA RECOGNITION MOTIF RRM DOMAIN CONTAINING PROTEIN"/>
    <property type="match status" value="1"/>
</dbReference>
<dbReference type="GO" id="GO:0006397">
    <property type="term" value="P:mRNA processing"/>
    <property type="evidence" value="ECO:0007669"/>
    <property type="project" value="UniProtKB-KW"/>
</dbReference>
<name>A0A7S0L5K7_9EUKA</name>
<evidence type="ECO:0000256" key="3">
    <source>
        <dbReference type="ARBA" id="ARBA00022737"/>
    </source>
</evidence>
<dbReference type="PROSITE" id="PS50102">
    <property type="entry name" value="RRM"/>
    <property type="match status" value="2"/>
</dbReference>
<accession>A0A7S0L5K7</accession>
<dbReference type="PANTHER" id="PTHR23003:SF62">
    <property type="entry name" value="SERINE_ARGININE (SR)-TYPE SHUTTLING MRNA BINDING PROTEIN NPL3"/>
    <property type="match status" value="1"/>
</dbReference>
<dbReference type="Pfam" id="PF00076">
    <property type="entry name" value="RRM_1"/>
    <property type="match status" value="2"/>
</dbReference>
<feature type="region of interest" description="Disordered" evidence="7">
    <location>
        <begin position="75"/>
        <end position="100"/>
    </location>
</feature>
<dbReference type="GO" id="GO:0005737">
    <property type="term" value="C:cytoplasm"/>
    <property type="evidence" value="ECO:0007669"/>
    <property type="project" value="TreeGrafter"/>
</dbReference>
<evidence type="ECO:0000259" key="8">
    <source>
        <dbReference type="PROSITE" id="PS50102"/>
    </source>
</evidence>
<evidence type="ECO:0000256" key="1">
    <source>
        <dbReference type="ARBA" id="ARBA00004123"/>
    </source>
</evidence>
<comment type="subcellular location">
    <subcellularLocation>
        <location evidence="1">Nucleus</location>
    </subcellularLocation>
</comment>
<protein>
    <recommendedName>
        <fullName evidence="8">RRM domain-containing protein</fullName>
    </recommendedName>
</protein>
<dbReference type="CDD" id="cd12373">
    <property type="entry name" value="RRM_SRSF3_like"/>
    <property type="match status" value="1"/>
</dbReference>
<dbReference type="GO" id="GO:0003729">
    <property type="term" value="F:mRNA binding"/>
    <property type="evidence" value="ECO:0007669"/>
    <property type="project" value="TreeGrafter"/>
</dbReference>
<proteinExistence type="predicted"/>
<evidence type="ECO:0000256" key="4">
    <source>
        <dbReference type="ARBA" id="ARBA00022884"/>
    </source>
</evidence>
<gene>
    <name evidence="9" type="ORF">CPEL01642_LOCUS3332</name>
</gene>
<keyword evidence="2" id="KW-0507">mRNA processing</keyword>
<feature type="domain" description="RRM" evidence="8">
    <location>
        <begin position="2"/>
        <end position="75"/>
    </location>
</feature>
<organism evidence="9">
    <name type="scientific">Coccolithus braarudii</name>
    <dbReference type="NCBI Taxonomy" id="221442"/>
    <lineage>
        <taxon>Eukaryota</taxon>
        <taxon>Haptista</taxon>
        <taxon>Haptophyta</taxon>
        <taxon>Prymnesiophyceae</taxon>
        <taxon>Coccolithales</taxon>
        <taxon>Coccolithaceae</taxon>
        <taxon>Coccolithus</taxon>
    </lineage>
</organism>
<dbReference type="GO" id="GO:0005634">
    <property type="term" value="C:nucleus"/>
    <property type="evidence" value="ECO:0007669"/>
    <property type="project" value="UniProtKB-SubCell"/>
</dbReference>
<feature type="compositionally biased region" description="Basic and acidic residues" evidence="7">
    <location>
        <begin position="181"/>
        <end position="274"/>
    </location>
</feature>
<feature type="region of interest" description="Disordered" evidence="7">
    <location>
        <begin position="172"/>
        <end position="274"/>
    </location>
</feature>
<evidence type="ECO:0000256" key="6">
    <source>
        <dbReference type="PROSITE-ProRule" id="PRU00176"/>
    </source>
</evidence>
<dbReference type="InterPro" id="IPR035979">
    <property type="entry name" value="RBD_domain_sf"/>
</dbReference>
<evidence type="ECO:0000256" key="2">
    <source>
        <dbReference type="ARBA" id="ARBA00022664"/>
    </source>
</evidence>
<dbReference type="InterPro" id="IPR000504">
    <property type="entry name" value="RRM_dom"/>
</dbReference>
<dbReference type="FunFam" id="3.30.70.330:FF:001074">
    <property type="entry name" value="Splicing factor, arginine/serine-rich 7"/>
    <property type="match status" value="1"/>
</dbReference>
<dbReference type="AlphaFoldDB" id="A0A7S0L5K7"/>
<dbReference type="SMART" id="SM00360">
    <property type="entry name" value="RRM"/>
    <property type="match status" value="2"/>
</dbReference>
<dbReference type="SUPFAM" id="SSF54928">
    <property type="entry name" value="RNA-binding domain, RBD"/>
    <property type="match status" value="1"/>
</dbReference>
<dbReference type="InterPro" id="IPR050374">
    <property type="entry name" value="RRT5_SRSF_SR"/>
</dbReference>
<evidence type="ECO:0000256" key="7">
    <source>
        <dbReference type="SAM" id="MobiDB-lite"/>
    </source>
</evidence>
<evidence type="ECO:0000313" key="9">
    <source>
        <dbReference type="EMBL" id="CAD8600002.1"/>
    </source>
</evidence>
<keyword evidence="4 6" id="KW-0694">RNA-binding</keyword>
<keyword evidence="5" id="KW-0539">Nucleus</keyword>
<reference evidence="9" key="1">
    <citation type="submission" date="2021-01" db="EMBL/GenBank/DDBJ databases">
        <authorList>
            <person name="Corre E."/>
            <person name="Pelletier E."/>
            <person name="Niang G."/>
            <person name="Scheremetjew M."/>
            <person name="Finn R."/>
            <person name="Kale V."/>
            <person name="Holt S."/>
            <person name="Cochrane G."/>
            <person name="Meng A."/>
            <person name="Brown T."/>
            <person name="Cohen L."/>
        </authorList>
    </citation>
    <scope>NUCLEOTIDE SEQUENCE</scope>
    <source>
        <strain evidence="9">PLY182g</strain>
    </source>
</reference>
<sequence>MSRVYFGNLDPLVTQQELERECNHFGRTASVWVARSPPGFAFVEFEDSRDAEDCVRGLNDKRIGDQRVRAEIARNKGKNAGPGGGGFGPRPPGGVSGRGTKHRAILKNLPPSYSWKELKDEMRRIGGVIYADVDNRGDGVVEFATAEDLEAAVSKLDGSKLDGNTVTVYKENLDAGFGGGRGDDRRDEPRRDEYREDRRDDYRRDDRRDFPRDDRRDDDHRRREDEHRRRDDDVRYREYDRDPPRDDRRRDDDFRREPDRDERPRGRGADRHDY</sequence>